<reference evidence="3 4" key="2">
    <citation type="submission" date="2019-02" db="EMBL/GenBank/DDBJ databases">
        <title>'Lichenibacterium ramalinii' gen. nov. sp. nov., 'Lichenibacterium minor' gen. nov. sp. nov.</title>
        <authorList>
            <person name="Pankratov T."/>
        </authorList>
    </citation>
    <scope>NUCLEOTIDE SEQUENCE [LARGE SCALE GENOMIC DNA]</scope>
    <source>
        <strain evidence="3 4">RmlP026</strain>
    </source>
</reference>
<dbReference type="InterPro" id="IPR000073">
    <property type="entry name" value="AB_hydrolase_1"/>
</dbReference>
<dbReference type="AlphaFoldDB" id="A0A4Q2U677"/>
<dbReference type="PANTHER" id="PTHR43798">
    <property type="entry name" value="MONOACYLGLYCEROL LIPASE"/>
    <property type="match status" value="1"/>
</dbReference>
<name>A0A4Q2U677_9HYPH</name>
<comment type="caution">
    <text evidence="3">The sequence shown here is derived from an EMBL/GenBank/DDBJ whole genome shotgun (WGS) entry which is preliminary data.</text>
</comment>
<dbReference type="Proteomes" id="UP000290759">
    <property type="component" value="Unassembled WGS sequence"/>
</dbReference>
<dbReference type="EMBL" id="QYBB01000009">
    <property type="protein sequence ID" value="RYC32129.1"/>
    <property type="molecule type" value="Genomic_DNA"/>
</dbReference>
<evidence type="ECO:0000313" key="4">
    <source>
        <dbReference type="Proteomes" id="UP000290759"/>
    </source>
</evidence>
<keyword evidence="3" id="KW-0378">Hydrolase</keyword>
<dbReference type="OrthoDB" id="9815441at2"/>
<protein>
    <submittedName>
        <fullName evidence="3">Alpha/beta hydrolase</fullName>
    </submittedName>
</protein>
<feature type="domain" description="AB hydrolase-1" evidence="2">
    <location>
        <begin position="48"/>
        <end position="294"/>
    </location>
</feature>
<evidence type="ECO:0000313" key="3">
    <source>
        <dbReference type="EMBL" id="RYC32129.1"/>
    </source>
</evidence>
<dbReference type="SUPFAM" id="SSF53474">
    <property type="entry name" value="alpha/beta-Hydrolases"/>
    <property type="match status" value="1"/>
</dbReference>
<dbReference type="PRINTS" id="PR00111">
    <property type="entry name" value="ABHYDROLASE"/>
</dbReference>
<dbReference type="Pfam" id="PF12697">
    <property type="entry name" value="Abhydrolase_6"/>
    <property type="match status" value="1"/>
</dbReference>
<keyword evidence="4" id="KW-1185">Reference proteome</keyword>
<feature type="region of interest" description="Disordered" evidence="1">
    <location>
        <begin position="302"/>
        <end position="337"/>
    </location>
</feature>
<dbReference type="GO" id="GO:0016787">
    <property type="term" value="F:hydrolase activity"/>
    <property type="evidence" value="ECO:0007669"/>
    <property type="project" value="UniProtKB-KW"/>
</dbReference>
<proteinExistence type="predicted"/>
<sequence length="337" mass="35262">MTAAAASVPFPRAALPRPERPVPADRRFVHTAQGRRLAYVEGGAGRDVVLVHGALLTADDMRLGPMPALARSSRCVAFDRPGHGWSDHRRGADESLWGQMETLRGAVRALGLERPVICGHSFGGAVALAYAMAHPDEIAGAVALAPICFPEPRLEQVLFGPRAVPVAGDLLSRAMGATLDPALLRALCRAMFLPQAMPRDFAAAFPFAQAARPGQTVSAGENAMALWPDLLRSAMGYAGCRAPVRILCGTADIVVNGFTQGGPAAALIPTARIGWLAGAGHMLHHAHPDAVVDAVASLLDGEGGEVRPPRTRRPAGATPPVRGRRGPAAGSMRATLR</sequence>
<feature type="compositionally biased region" description="Low complexity" evidence="1">
    <location>
        <begin position="314"/>
        <end position="330"/>
    </location>
</feature>
<organism evidence="3 4">
    <name type="scientific">Lichenibacterium minor</name>
    <dbReference type="NCBI Taxonomy" id="2316528"/>
    <lineage>
        <taxon>Bacteria</taxon>
        <taxon>Pseudomonadati</taxon>
        <taxon>Pseudomonadota</taxon>
        <taxon>Alphaproteobacteria</taxon>
        <taxon>Hyphomicrobiales</taxon>
        <taxon>Lichenihabitantaceae</taxon>
        <taxon>Lichenibacterium</taxon>
    </lineage>
</organism>
<feature type="region of interest" description="Disordered" evidence="1">
    <location>
        <begin position="1"/>
        <end position="22"/>
    </location>
</feature>
<evidence type="ECO:0000256" key="1">
    <source>
        <dbReference type="SAM" id="MobiDB-lite"/>
    </source>
</evidence>
<gene>
    <name evidence="3" type="ORF">D3273_10435</name>
</gene>
<dbReference type="InterPro" id="IPR050266">
    <property type="entry name" value="AB_hydrolase_sf"/>
</dbReference>
<dbReference type="Gene3D" id="3.40.50.1820">
    <property type="entry name" value="alpha/beta hydrolase"/>
    <property type="match status" value="1"/>
</dbReference>
<evidence type="ECO:0000259" key="2">
    <source>
        <dbReference type="Pfam" id="PF12697"/>
    </source>
</evidence>
<reference evidence="3 4" key="1">
    <citation type="submission" date="2018-12" db="EMBL/GenBank/DDBJ databases">
        <authorList>
            <person name="Grouzdev D.S."/>
            <person name="Krutkina M.S."/>
        </authorList>
    </citation>
    <scope>NUCLEOTIDE SEQUENCE [LARGE SCALE GENOMIC DNA]</scope>
    <source>
        <strain evidence="3 4">RmlP026</strain>
    </source>
</reference>
<dbReference type="RefSeq" id="WP_129226226.1">
    <property type="nucleotide sequence ID" value="NZ_QYBB01000009.1"/>
</dbReference>
<dbReference type="InterPro" id="IPR029058">
    <property type="entry name" value="AB_hydrolase_fold"/>
</dbReference>
<accession>A0A4Q2U677</accession>
<feature type="compositionally biased region" description="Low complexity" evidence="1">
    <location>
        <begin position="1"/>
        <end position="14"/>
    </location>
</feature>